<keyword evidence="5" id="KW-0508">mRNA splicing</keyword>
<dbReference type="OMA" id="WLYNDPT"/>
<evidence type="ECO:0000256" key="2">
    <source>
        <dbReference type="ARBA" id="ARBA00022664"/>
    </source>
</evidence>
<dbReference type="InParanoid" id="Q4UJ37"/>
<evidence type="ECO:0000256" key="4">
    <source>
        <dbReference type="ARBA" id="ARBA00023054"/>
    </source>
</evidence>
<reference evidence="8 9" key="1">
    <citation type="journal article" date="2005" name="Science">
        <title>Genome of the host-cell transforming parasite Theileria annulata compared with T. parva.</title>
        <authorList>
            <person name="Pain A."/>
            <person name="Renauld H."/>
            <person name="Berriman M."/>
            <person name="Murphy L."/>
            <person name="Yeats C.A."/>
            <person name="Weir W."/>
            <person name="Kerhornou A."/>
            <person name="Aslett M."/>
            <person name="Bishop R."/>
            <person name="Bouchier C."/>
            <person name="Cochet M."/>
            <person name="Coulson R.M.R."/>
            <person name="Cronin A."/>
            <person name="de Villiers E.P."/>
            <person name="Fraser A."/>
            <person name="Fosker N."/>
            <person name="Gardner M."/>
            <person name="Goble A."/>
            <person name="Griffiths-Jones S."/>
            <person name="Harris D.E."/>
            <person name="Katzer F."/>
            <person name="Larke N."/>
            <person name="Lord A."/>
            <person name="Maser P."/>
            <person name="McKellar S."/>
            <person name="Mooney P."/>
            <person name="Morton F."/>
            <person name="Nene V."/>
            <person name="O'Neil S."/>
            <person name="Price C."/>
            <person name="Quail M.A."/>
            <person name="Rabbinowitsch E."/>
            <person name="Rawlings N.D."/>
            <person name="Rutter S."/>
            <person name="Saunders D."/>
            <person name="Seeger K."/>
            <person name="Shah T."/>
            <person name="Squares R."/>
            <person name="Squares S."/>
            <person name="Tivey A."/>
            <person name="Walker A.R."/>
            <person name="Woodward J."/>
            <person name="Dobbelaere D.A.E."/>
            <person name="Langsley G."/>
            <person name="Rajandream M.A."/>
            <person name="McKeever D."/>
            <person name="Shiels B."/>
            <person name="Tait A."/>
            <person name="Barrell B.G."/>
            <person name="Hall N."/>
        </authorList>
    </citation>
    <scope>NUCLEOTIDE SEQUENCE [LARGE SCALE GENOMIC DNA]</scope>
    <source>
        <strain evidence="9">Ankara</strain>
    </source>
</reference>
<dbReference type="GO" id="GO:0005681">
    <property type="term" value="C:spliceosomal complex"/>
    <property type="evidence" value="ECO:0007669"/>
    <property type="project" value="UniProtKB-KW"/>
</dbReference>
<dbReference type="VEuPathDB" id="PiroplasmaDB:TA09635"/>
<dbReference type="GO" id="GO:0006397">
    <property type="term" value="P:mRNA processing"/>
    <property type="evidence" value="ECO:0007669"/>
    <property type="project" value="UniProtKB-KW"/>
</dbReference>
<organism evidence="8 9">
    <name type="scientific">Theileria annulata</name>
    <dbReference type="NCBI Taxonomy" id="5874"/>
    <lineage>
        <taxon>Eukaryota</taxon>
        <taxon>Sar</taxon>
        <taxon>Alveolata</taxon>
        <taxon>Apicomplexa</taxon>
        <taxon>Aconoidasida</taxon>
        <taxon>Piroplasmida</taxon>
        <taxon>Theileriidae</taxon>
        <taxon>Theileria</taxon>
    </lineage>
</organism>
<keyword evidence="6" id="KW-0539">Nucleus</keyword>
<keyword evidence="4" id="KW-0175">Coiled coil</keyword>
<evidence type="ECO:0000313" key="9">
    <source>
        <dbReference type="Proteomes" id="UP000001950"/>
    </source>
</evidence>
<evidence type="ECO:0000313" key="8">
    <source>
        <dbReference type="EMBL" id="CAI72902.1"/>
    </source>
</evidence>
<dbReference type="EMBL" id="CR940347">
    <property type="protein sequence ID" value="CAI72902.1"/>
    <property type="molecule type" value="Genomic_DNA"/>
</dbReference>
<evidence type="ECO:0000256" key="1">
    <source>
        <dbReference type="ARBA" id="ARBA00004123"/>
    </source>
</evidence>
<keyword evidence="9" id="KW-1185">Reference proteome</keyword>
<feature type="compositionally biased region" description="Basic and acidic residues" evidence="7">
    <location>
        <begin position="162"/>
        <end position="185"/>
    </location>
</feature>
<feature type="compositionally biased region" description="Basic and acidic residues" evidence="7">
    <location>
        <begin position="220"/>
        <end position="232"/>
    </location>
</feature>
<name>Q4UJ37_THEAN</name>
<dbReference type="GeneID" id="3864082"/>
<evidence type="ECO:0000256" key="3">
    <source>
        <dbReference type="ARBA" id="ARBA00022728"/>
    </source>
</evidence>
<feature type="compositionally biased region" description="Polar residues" evidence="7">
    <location>
        <begin position="249"/>
        <end position="261"/>
    </location>
</feature>
<dbReference type="eggNOG" id="ENOG502SWM5">
    <property type="taxonomic scope" value="Eukaryota"/>
</dbReference>
<feature type="region of interest" description="Disordered" evidence="7">
    <location>
        <begin position="316"/>
        <end position="361"/>
    </location>
</feature>
<dbReference type="STRING" id="5874.Q4UJ37"/>
<dbReference type="RefSeq" id="XP_953580.1">
    <property type="nucleotide sequence ID" value="XM_948487.1"/>
</dbReference>
<protein>
    <recommendedName>
        <fullName evidence="10">Pre-mRNA splicing factor</fullName>
    </recommendedName>
</protein>
<dbReference type="Proteomes" id="UP000001950">
    <property type="component" value="Chromosome 1"/>
</dbReference>
<dbReference type="GO" id="GO:0008380">
    <property type="term" value="P:RNA splicing"/>
    <property type="evidence" value="ECO:0007669"/>
    <property type="project" value="UniProtKB-KW"/>
</dbReference>
<accession>Q4UJ37</accession>
<dbReference type="InterPro" id="IPR022209">
    <property type="entry name" value="CWC25"/>
</dbReference>
<keyword evidence="2" id="KW-0507">mRNA processing</keyword>
<dbReference type="OrthoDB" id="21123at2759"/>
<evidence type="ECO:0008006" key="10">
    <source>
        <dbReference type="Google" id="ProtNLM"/>
    </source>
</evidence>
<proteinExistence type="predicted"/>
<evidence type="ECO:0000256" key="6">
    <source>
        <dbReference type="ARBA" id="ARBA00023242"/>
    </source>
</evidence>
<dbReference type="AlphaFoldDB" id="Q4UJ37"/>
<sequence>MDEINKELIEKNKNQWISSNKIESEGLEWLYNDPTIQNNNQLELYLLGKSIPGSREELKKLDEKSIGSLLNTEETNLYEQTLNKFREDPLYIIKKLETQQQQIINKYTNLNQYIHNTSTKGEGASTVREKNNSTKIATTGKGANFTAMECTPGKGANFTAMESRDRSRERTRDRRSSSRDKERDRYRSRRIRSRDRDRSRDKDRRSLSKDRYRDRYRRSPSRDRHRDKDRTRNSYRKSKSNSPDRKYNKSNSPYRKSTNENSPDRKYEENLNKEKLKGPEKPKKYNPMKYAFGVNDDICPPIEILQTAKLKQLQQEKEQSKEQLEQSKEQSDEQSVQREHQSVQREHHSVQREHHSVEREQMLNEGKLYIKDKLDKLSNVNITNDITNITNVDENLKEEYLMKIKRKLFENTNLSNIIKHKIHKHK</sequence>
<dbReference type="KEGG" id="tan:TA09635"/>
<evidence type="ECO:0000256" key="7">
    <source>
        <dbReference type="SAM" id="MobiDB-lite"/>
    </source>
</evidence>
<feature type="region of interest" description="Disordered" evidence="7">
    <location>
        <begin position="147"/>
        <end position="285"/>
    </location>
</feature>
<feature type="compositionally biased region" description="Basic and acidic residues" evidence="7">
    <location>
        <begin position="194"/>
        <end position="213"/>
    </location>
</feature>
<dbReference type="Pfam" id="PF12542">
    <property type="entry name" value="CWC25"/>
    <property type="match status" value="1"/>
</dbReference>
<keyword evidence="3" id="KW-0747">Spliceosome</keyword>
<gene>
    <name evidence="8" type="ORF">TA09635</name>
</gene>
<evidence type="ECO:0000256" key="5">
    <source>
        <dbReference type="ARBA" id="ARBA00023187"/>
    </source>
</evidence>
<feature type="compositionally biased region" description="Basic and acidic residues" evidence="7">
    <location>
        <begin position="262"/>
        <end position="283"/>
    </location>
</feature>
<comment type="subcellular location">
    <subcellularLocation>
        <location evidence="1">Nucleus</location>
    </subcellularLocation>
</comment>